<evidence type="ECO:0000313" key="13">
    <source>
        <dbReference type="Proteomes" id="UP000051296"/>
    </source>
</evidence>
<dbReference type="Proteomes" id="UP000051296">
    <property type="component" value="Unassembled WGS sequence"/>
</dbReference>
<dbReference type="InterPro" id="IPR041715">
    <property type="entry name" value="HisRS-like_core"/>
</dbReference>
<dbReference type="Pfam" id="PF03129">
    <property type="entry name" value="HGTP_anticodon"/>
    <property type="match status" value="1"/>
</dbReference>
<organism evidence="12 13">
    <name type="scientific">Weissella halotolerans DSM 20190</name>
    <dbReference type="NCBI Taxonomy" id="1123500"/>
    <lineage>
        <taxon>Bacteria</taxon>
        <taxon>Bacillati</taxon>
        <taxon>Bacillota</taxon>
        <taxon>Bacilli</taxon>
        <taxon>Lactobacillales</taxon>
        <taxon>Lactobacillaceae</taxon>
        <taxon>Weissella</taxon>
    </lineage>
</organism>
<accession>A0A0R2G289</accession>
<dbReference type="InterPro" id="IPR033656">
    <property type="entry name" value="HisRS_anticodon"/>
</dbReference>
<feature type="binding site" evidence="10">
    <location>
        <position position="117"/>
    </location>
    <ligand>
        <name>L-histidine</name>
        <dbReference type="ChEBI" id="CHEBI:57595"/>
    </ligand>
</feature>
<dbReference type="GO" id="GO:0005737">
    <property type="term" value="C:cytoplasm"/>
    <property type="evidence" value="ECO:0007669"/>
    <property type="project" value="UniProtKB-SubCell"/>
</dbReference>
<dbReference type="PATRIC" id="fig|1123500.6.peg.947"/>
<evidence type="ECO:0000256" key="3">
    <source>
        <dbReference type="ARBA" id="ARBA00022598"/>
    </source>
</evidence>
<evidence type="ECO:0000256" key="9">
    <source>
        <dbReference type="HAMAP-Rule" id="MF_00127"/>
    </source>
</evidence>
<dbReference type="GO" id="GO:0004821">
    <property type="term" value="F:histidine-tRNA ligase activity"/>
    <property type="evidence" value="ECO:0007669"/>
    <property type="project" value="UniProtKB-UniRule"/>
</dbReference>
<name>A0A0R2G289_9LACO</name>
<dbReference type="InterPro" id="IPR006195">
    <property type="entry name" value="aa-tRNA-synth_II"/>
</dbReference>
<keyword evidence="4 9" id="KW-0547">Nucleotide-binding</keyword>
<reference evidence="12 13" key="1">
    <citation type="journal article" date="2015" name="Genome Announc.">
        <title>Expanding the biotechnology potential of lactobacilli through comparative genomics of 213 strains and associated genera.</title>
        <authorList>
            <person name="Sun Z."/>
            <person name="Harris H.M."/>
            <person name="McCann A."/>
            <person name="Guo C."/>
            <person name="Argimon S."/>
            <person name="Zhang W."/>
            <person name="Yang X."/>
            <person name="Jeffery I.B."/>
            <person name="Cooney J.C."/>
            <person name="Kagawa T.F."/>
            <person name="Liu W."/>
            <person name="Song Y."/>
            <person name="Salvetti E."/>
            <person name="Wrobel A."/>
            <person name="Rasinkangas P."/>
            <person name="Parkhill J."/>
            <person name="Rea M.C."/>
            <person name="O'Sullivan O."/>
            <person name="Ritari J."/>
            <person name="Douillard F.P."/>
            <person name="Paul Ross R."/>
            <person name="Yang R."/>
            <person name="Briner A.E."/>
            <person name="Felis G.E."/>
            <person name="de Vos W.M."/>
            <person name="Barrangou R."/>
            <person name="Klaenhammer T.R."/>
            <person name="Caufield P.W."/>
            <person name="Cui Y."/>
            <person name="Zhang H."/>
            <person name="O'Toole P.W."/>
        </authorList>
    </citation>
    <scope>NUCLEOTIDE SEQUENCE [LARGE SCALE GENOMIC DNA]</scope>
    <source>
        <strain evidence="12 13">DSM 20190</strain>
    </source>
</reference>
<dbReference type="PANTHER" id="PTHR43707">
    <property type="entry name" value="HISTIDYL-TRNA SYNTHETASE"/>
    <property type="match status" value="1"/>
</dbReference>
<evidence type="ECO:0000256" key="2">
    <source>
        <dbReference type="ARBA" id="ARBA00022490"/>
    </source>
</evidence>
<dbReference type="NCBIfam" id="TIGR00442">
    <property type="entry name" value="hisS"/>
    <property type="match status" value="1"/>
</dbReference>
<feature type="binding site" evidence="10">
    <location>
        <position position="135"/>
    </location>
    <ligand>
        <name>L-histidine</name>
        <dbReference type="ChEBI" id="CHEBI:57595"/>
    </ligand>
</feature>
<comment type="catalytic activity">
    <reaction evidence="8 9">
        <text>tRNA(His) + L-histidine + ATP = L-histidyl-tRNA(His) + AMP + diphosphate + H(+)</text>
        <dbReference type="Rhea" id="RHEA:17313"/>
        <dbReference type="Rhea" id="RHEA-COMP:9665"/>
        <dbReference type="Rhea" id="RHEA-COMP:9689"/>
        <dbReference type="ChEBI" id="CHEBI:15378"/>
        <dbReference type="ChEBI" id="CHEBI:30616"/>
        <dbReference type="ChEBI" id="CHEBI:33019"/>
        <dbReference type="ChEBI" id="CHEBI:57595"/>
        <dbReference type="ChEBI" id="CHEBI:78442"/>
        <dbReference type="ChEBI" id="CHEBI:78527"/>
        <dbReference type="ChEBI" id="CHEBI:456215"/>
        <dbReference type="EC" id="6.1.1.21"/>
    </reaction>
</comment>
<dbReference type="CDD" id="cd00773">
    <property type="entry name" value="HisRS-like_core"/>
    <property type="match status" value="1"/>
</dbReference>
<comment type="subunit">
    <text evidence="9">Homodimer.</text>
</comment>
<proteinExistence type="inferred from homology"/>
<dbReference type="GO" id="GO:0005524">
    <property type="term" value="F:ATP binding"/>
    <property type="evidence" value="ECO:0007669"/>
    <property type="project" value="UniProtKB-UniRule"/>
</dbReference>
<dbReference type="InterPro" id="IPR004154">
    <property type="entry name" value="Anticodon-bd"/>
</dbReference>
<evidence type="ECO:0000256" key="8">
    <source>
        <dbReference type="ARBA" id="ARBA00047639"/>
    </source>
</evidence>
<keyword evidence="6 9" id="KW-0648">Protein biosynthesis</keyword>
<comment type="subcellular location">
    <subcellularLocation>
        <location evidence="9">Cytoplasm</location>
    </subcellularLocation>
</comment>
<dbReference type="GO" id="GO:0016740">
    <property type="term" value="F:transferase activity"/>
    <property type="evidence" value="ECO:0007669"/>
    <property type="project" value="UniProtKB-ARBA"/>
</dbReference>
<evidence type="ECO:0000256" key="6">
    <source>
        <dbReference type="ARBA" id="ARBA00022917"/>
    </source>
</evidence>
<dbReference type="GO" id="GO:0006427">
    <property type="term" value="P:histidyl-tRNA aminoacylation"/>
    <property type="evidence" value="ECO:0007669"/>
    <property type="project" value="UniProtKB-UniRule"/>
</dbReference>
<comment type="caution">
    <text evidence="12">The sequence shown here is derived from an EMBL/GenBank/DDBJ whole genome shotgun (WGS) entry which is preliminary data.</text>
</comment>
<feature type="binding site" evidence="10">
    <location>
        <begin position="266"/>
        <end position="267"/>
    </location>
    <ligand>
        <name>L-histidine</name>
        <dbReference type="ChEBI" id="CHEBI:57595"/>
    </ligand>
</feature>
<dbReference type="InParanoid" id="A0A0R2G289"/>
<dbReference type="FunCoup" id="A0A0R2G289">
    <property type="interactions" value="336"/>
</dbReference>
<dbReference type="GO" id="GO:0140096">
    <property type="term" value="F:catalytic activity, acting on a protein"/>
    <property type="evidence" value="ECO:0007669"/>
    <property type="project" value="UniProtKB-ARBA"/>
</dbReference>
<feature type="binding site" evidence="10">
    <location>
        <begin position="84"/>
        <end position="86"/>
    </location>
    <ligand>
        <name>L-histidine</name>
        <dbReference type="ChEBI" id="CHEBI:57595"/>
    </ligand>
</feature>
<dbReference type="STRING" id="1123500.GCA_000420365_01058"/>
<dbReference type="HAMAP" id="MF_00127">
    <property type="entry name" value="His_tRNA_synth"/>
    <property type="match status" value="1"/>
</dbReference>
<dbReference type="SUPFAM" id="SSF52954">
    <property type="entry name" value="Class II aaRS ABD-related"/>
    <property type="match status" value="1"/>
</dbReference>
<evidence type="ECO:0000256" key="5">
    <source>
        <dbReference type="ARBA" id="ARBA00022840"/>
    </source>
</evidence>
<keyword evidence="2 9" id="KW-0963">Cytoplasm</keyword>
<evidence type="ECO:0000256" key="1">
    <source>
        <dbReference type="ARBA" id="ARBA00008226"/>
    </source>
</evidence>
<evidence type="ECO:0000256" key="4">
    <source>
        <dbReference type="ARBA" id="ARBA00022741"/>
    </source>
</evidence>
<dbReference type="Gene3D" id="3.40.50.800">
    <property type="entry name" value="Anticodon-binding domain"/>
    <property type="match status" value="1"/>
</dbReference>
<dbReference type="Pfam" id="PF13393">
    <property type="entry name" value="tRNA-synt_His"/>
    <property type="match status" value="1"/>
</dbReference>
<feature type="domain" description="Aminoacyl-transfer RNA synthetases class-II family profile" evidence="11">
    <location>
        <begin position="11"/>
        <end position="333"/>
    </location>
</feature>
<keyword evidence="3 9" id="KW-0436">Ligase</keyword>
<feature type="binding site" evidence="10">
    <location>
        <position position="262"/>
    </location>
    <ligand>
        <name>L-histidine</name>
        <dbReference type="ChEBI" id="CHEBI:57595"/>
    </ligand>
</feature>
<gene>
    <name evidence="9" type="primary">hisS</name>
    <name evidence="12" type="ORF">IV68_GL000941</name>
</gene>
<dbReference type="AlphaFoldDB" id="A0A0R2G289"/>
<keyword evidence="13" id="KW-1185">Reference proteome</keyword>
<dbReference type="eggNOG" id="COG0124">
    <property type="taxonomic scope" value="Bacteria"/>
</dbReference>
<evidence type="ECO:0000256" key="10">
    <source>
        <dbReference type="PIRSR" id="PIRSR001549-1"/>
    </source>
</evidence>
<feature type="binding site" evidence="10">
    <location>
        <position position="131"/>
    </location>
    <ligand>
        <name>L-histidine</name>
        <dbReference type="ChEBI" id="CHEBI:57595"/>
    </ligand>
</feature>
<protein>
    <recommendedName>
        <fullName evidence="9">Histidine--tRNA ligase</fullName>
        <ecNumber evidence="9">6.1.1.21</ecNumber>
    </recommendedName>
    <alternativeName>
        <fullName evidence="9">Histidyl-tRNA synthetase</fullName>
        <shortName evidence="9">HisRS</shortName>
    </alternativeName>
</protein>
<dbReference type="PIRSF" id="PIRSF001549">
    <property type="entry name" value="His-tRNA_synth"/>
    <property type="match status" value="1"/>
</dbReference>
<evidence type="ECO:0000259" key="11">
    <source>
        <dbReference type="PROSITE" id="PS50862"/>
    </source>
</evidence>
<dbReference type="InterPro" id="IPR004516">
    <property type="entry name" value="HisRS/HisZ"/>
</dbReference>
<evidence type="ECO:0000256" key="7">
    <source>
        <dbReference type="ARBA" id="ARBA00023146"/>
    </source>
</evidence>
<dbReference type="RefSeq" id="WP_022791806.1">
    <property type="nucleotide sequence ID" value="NZ_ATUU01000003.1"/>
</dbReference>
<evidence type="ECO:0000313" key="12">
    <source>
        <dbReference type="EMBL" id="KRN31687.1"/>
    </source>
</evidence>
<keyword evidence="5 9" id="KW-0067">ATP-binding</keyword>
<sequence>MAKASFQKPKGTADLLPDGSYQWHYVEETARLLFADYQYEEIRTPMFESFDVFARSAGDTSDVVTKEMYDFYDKGERHVALRPEGTAGVVRAFVENKLYGPEYPKPYKAFYIGPMFRYERPQAGRMRQFHQIGVEALGSESPALDAETIAMAVDFFQTLGLKDLKVTINSLGDQASRAAYRQALIDYLTPLADQLSADSQARLSKNPLRVLDSKDAQDQAIVAKAPSILDYLSPAAQEHWTAVQSYLDALGIDYEIDATTVRGLDYYNHTIFEIMTKSKALGHGYTTIAGGGRYNGLVAEFGGPEVSGMGFGIGLERLMLLLADQQLLTATQPSLDVYVANQGAGTDLVAMQMVQAVRSFGYRADRDYENRKLKGQFKAANRLGARFIITIGERELAQQTAHLKNMATSAERTIPLVDLYTALPTYIEPTEEVVEVESEDE</sequence>
<comment type="similarity">
    <text evidence="1 9">Belongs to the class-II aminoacyl-tRNA synthetase family.</text>
</comment>
<dbReference type="InterPro" id="IPR036621">
    <property type="entry name" value="Anticodon-bd_dom_sf"/>
</dbReference>
<dbReference type="PROSITE" id="PS50862">
    <property type="entry name" value="AA_TRNA_LIGASE_II"/>
    <property type="match status" value="1"/>
</dbReference>
<dbReference type="EC" id="6.1.1.21" evidence="9"/>
<dbReference type="OrthoDB" id="9800814at2"/>
<dbReference type="InterPro" id="IPR015807">
    <property type="entry name" value="His-tRNA-ligase"/>
</dbReference>
<dbReference type="CDD" id="cd00859">
    <property type="entry name" value="HisRS_anticodon"/>
    <property type="match status" value="1"/>
</dbReference>
<dbReference type="SUPFAM" id="SSF55681">
    <property type="entry name" value="Class II aaRS and biotin synthetases"/>
    <property type="match status" value="1"/>
</dbReference>
<dbReference type="PANTHER" id="PTHR43707:SF1">
    <property type="entry name" value="HISTIDINE--TRNA LIGASE, MITOCHONDRIAL-RELATED"/>
    <property type="match status" value="1"/>
</dbReference>
<keyword evidence="7 9" id="KW-0030">Aminoacyl-tRNA synthetase</keyword>
<dbReference type="Gene3D" id="3.30.930.10">
    <property type="entry name" value="Bira Bifunctional Protein, Domain 2"/>
    <property type="match status" value="1"/>
</dbReference>
<dbReference type="EMBL" id="JQAX01000003">
    <property type="protein sequence ID" value="KRN31687.1"/>
    <property type="molecule type" value="Genomic_DNA"/>
</dbReference>
<dbReference type="InterPro" id="IPR045864">
    <property type="entry name" value="aa-tRNA-synth_II/BPL/LPL"/>
</dbReference>